<dbReference type="PANTHER" id="PTHR43471">
    <property type="entry name" value="ABC TRANSPORTER PERMEASE"/>
    <property type="match status" value="1"/>
</dbReference>
<dbReference type="Pfam" id="PF12679">
    <property type="entry name" value="ABC2_membrane_2"/>
    <property type="match status" value="1"/>
</dbReference>
<sequence length="281" mass="29758">MSWRVVAKKDFRDASRSKALWALTALFVLFMAGMAYVYTLLQESGGAAGTELESVGLLFFLLNPVTLLVPLTALVMAHKSVAGEVESGSAKFLLSLPHTRRDALAGKVAGRGAVLGAAVAVGLVVAAVVTVVMYDSFDAMAYLGFSALTLLLAVAYVAIAVGLSATTKDAGRATVLAAGFFVVFELAWAIVPIGIYYLLNNSFTPTGTPPEWYLLLNRIPPSSAFTNAVFGFLPGNAGTIAQYFPQNPPIYLSKWGALAILLAWAVAVPLVGYRVFDRADL</sequence>
<gene>
    <name evidence="2" type="ORF">ACFOKC_09030</name>
</gene>
<keyword evidence="1" id="KW-1133">Transmembrane helix</keyword>
<dbReference type="Proteomes" id="UP001595660">
    <property type="component" value="Unassembled WGS sequence"/>
</dbReference>
<dbReference type="EMBL" id="JBHRWN010000002">
    <property type="protein sequence ID" value="MFC3477868.1"/>
    <property type="molecule type" value="Genomic_DNA"/>
</dbReference>
<reference evidence="2 3" key="1">
    <citation type="journal article" date="2019" name="Int. J. Syst. Evol. Microbiol.">
        <title>The Global Catalogue of Microorganisms (GCM) 10K type strain sequencing project: providing services to taxonomists for standard genome sequencing and annotation.</title>
        <authorList>
            <consortium name="The Broad Institute Genomics Platform"/>
            <consortium name="The Broad Institute Genome Sequencing Center for Infectious Disease"/>
            <person name="Wu L."/>
            <person name="Ma J."/>
        </authorList>
    </citation>
    <scope>NUCLEOTIDE SEQUENCE [LARGE SCALE GENOMIC DNA]</scope>
    <source>
        <strain evidence="2 3">CGMCC 1.12562</strain>
    </source>
</reference>
<evidence type="ECO:0000313" key="2">
    <source>
        <dbReference type="EMBL" id="MFC3477868.1"/>
    </source>
</evidence>
<feature type="transmembrane region" description="Helical" evidence="1">
    <location>
        <begin position="20"/>
        <end position="38"/>
    </location>
</feature>
<feature type="transmembrane region" description="Helical" evidence="1">
    <location>
        <begin position="108"/>
        <end position="134"/>
    </location>
</feature>
<protein>
    <submittedName>
        <fullName evidence="2">ABC transporter permease</fullName>
    </submittedName>
</protein>
<dbReference type="GeneID" id="69119139"/>
<feature type="transmembrane region" description="Helical" evidence="1">
    <location>
        <begin position="58"/>
        <end position="77"/>
    </location>
</feature>
<organism evidence="2 3">
    <name type="scientific">Halobacterium litoreum</name>
    <dbReference type="NCBI Taxonomy" id="2039234"/>
    <lineage>
        <taxon>Archaea</taxon>
        <taxon>Methanobacteriati</taxon>
        <taxon>Methanobacteriota</taxon>
        <taxon>Stenosarchaea group</taxon>
        <taxon>Halobacteria</taxon>
        <taxon>Halobacteriales</taxon>
        <taxon>Halobacteriaceae</taxon>
        <taxon>Halobacterium</taxon>
    </lineage>
</organism>
<feature type="transmembrane region" description="Helical" evidence="1">
    <location>
        <begin position="175"/>
        <end position="199"/>
    </location>
</feature>
<comment type="caution">
    <text evidence="2">The sequence shown here is derived from an EMBL/GenBank/DDBJ whole genome shotgun (WGS) entry which is preliminary data.</text>
</comment>
<dbReference type="AlphaFoldDB" id="A0ABD5NG24"/>
<dbReference type="PANTHER" id="PTHR43471:SF1">
    <property type="entry name" value="ABC TRANSPORTER PERMEASE PROTEIN NOSY-RELATED"/>
    <property type="match status" value="1"/>
</dbReference>
<evidence type="ECO:0000256" key="1">
    <source>
        <dbReference type="SAM" id="Phobius"/>
    </source>
</evidence>
<keyword evidence="1" id="KW-0812">Transmembrane</keyword>
<keyword evidence="1" id="KW-0472">Membrane</keyword>
<dbReference type="GO" id="GO:0005886">
    <property type="term" value="C:plasma membrane"/>
    <property type="evidence" value="ECO:0007669"/>
    <property type="project" value="UniProtKB-SubCell"/>
</dbReference>
<accession>A0ABD5NG24</accession>
<dbReference type="RefSeq" id="WP_232571013.1">
    <property type="nucleotide sequence ID" value="NZ_CP089466.1"/>
</dbReference>
<feature type="transmembrane region" description="Helical" evidence="1">
    <location>
        <begin position="255"/>
        <end position="276"/>
    </location>
</feature>
<evidence type="ECO:0000313" key="3">
    <source>
        <dbReference type="Proteomes" id="UP001595660"/>
    </source>
</evidence>
<proteinExistence type="predicted"/>
<keyword evidence="3" id="KW-1185">Reference proteome</keyword>
<feature type="transmembrane region" description="Helical" evidence="1">
    <location>
        <begin position="140"/>
        <end position="163"/>
    </location>
</feature>
<name>A0ABD5NG24_9EURY</name>